<evidence type="ECO:0000256" key="4">
    <source>
        <dbReference type="ARBA" id="ARBA00022448"/>
    </source>
</evidence>
<keyword evidence="4" id="KW-0813">Transport</keyword>
<dbReference type="CDD" id="cd06261">
    <property type="entry name" value="TM_PBP2"/>
    <property type="match status" value="1"/>
</dbReference>
<dbReference type="SUPFAM" id="SSF161098">
    <property type="entry name" value="MetI-like"/>
    <property type="match status" value="1"/>
</dbReference>
<keyword evidence="6" id="KW-0592">Phosphate transport</keyword>
<dbReference type="InterPro" id="IPR005672">
    <property type="entry name" value="Phosphate_PstA"/>
</dbReference>
<dbReference type="InterPro" id="IPR035906">
    <property type="entry name" value="MetI-like_sf"/>
</dbReference>
<dbReference type="PANTHER" id="PTHR42922">
    <property type="entry name" value="PHOSPHATE TRANSPORT SYSTEM PERMEASE PROTEIN PSTA"/>
    <property type="match status" value="1"/>
</dbReference>
<evidence type="ECO:0000256" key="2">
    <source>
        <dbReference type="ARBA" id="ARBA00007069"/>
    </source>
</evidence>
<gene>
    <name evidence="12" type="primary">pstA</name>
    <name evidence="12" type="ORF">OQ287_12015</name>
</gene>
<dbReference type="NCBIfam" id="TIGR00974">
    <property type="entry name" value="3a0107s02c"/>
    <property type="match status" value="1"/>
</dbReference>
<evidence type="ECO:0000256" key="5">
    <source>
        <dbReference type="ARBA" id="ARBA00022475"/>
    </source>
</evidence>
<keyword evidence="5 10" id="KW-1003">Cell membrane</keyword>
<organism evidence="12 13">
    <name type="scientific">Larsenimonas rhizosphaerae</name>
    <dbReference type="NCBI Taxonomy" id="2944682"/>
    <lineage>
        <taxon>Bacteria</taxon>
        <taxon>Pseudomonadati</taxon>
        <taxon>Pseudomonadota</taxon>
        <taxon>Gammaproteobacteria</taxon>
        <taxon>Oceanospirillales</taxon>
        <taxon>Halomonadaceae</taxon>
        <taxon>Larsenimonas</taxon>
    </lineage>
</organism>
<dbReference type="Proteomes" id="UP001165678">
    <property type="component" value="Unassembled WGS sequence"/>
</dbReference>
<comment type="caution">
    <text evidence="10">Lacks conserved residue(s) required for the propagation of feature annotation.</text>
</comment>
<evidence type="ECO:0000313" key="13">
    <source>
        <dbReference type="Proteomes" id="UP001165678"/>
    </source>
</evidence>
<accession>A0AA41ZIR2</accession>
<feature type="transmembrane region" description="Helical" evidence="10">
    <location>
        <begin position="116"/>
        <end position="138"/>
    </location>
</feature>
<evidence type="ECO:0000256" key="9">
    <source>
        <dbReference type="ARBA" id="ARBA00023136"/>
    </source>
</evidence>
<feature type="domain" description="ABC transmembrane type-1" evidence="11">
    <location>
        <begin position="76"/>
        <end position="282"/>
    </location>
</feature>
<feature type="transmembrane region" description="Helical" evidence="10">
    <location>
        <begin position="76"/>
        <end position="104"/>
    </location>
</feature>
<comment type="similarity">
    <text evidence="2 10">Belongs to the binding-protein-dependent transport system permease family. CysTW subfamily.</text>
</comment>
<feature type="transmembrane region" description="Helical" evidence="10">
    <location>
        <begin position="25"/>
        <end position="49"/>
    </location>
</feature>
<keyword evidence="13" id="KW-1185">Reference proteome</keyword>
<evidence type="ECO:0000256" key="1">
    <source>
        <dbReference type="ARBA" id="ARBA00004651"/>
    </source>
</evidence>
<keyword evidence="9 10" id="KW-0472">Membrane</keyword>
<dbReference type="AlphaFoldDB" id="A0AA41ZIR2"/>
<comment type="subcellular location">
    <subcellularLocation>
        <location evidence="10">Cell inner membrane</location>
        <topology evidence="10">Multi-pass membrane protein</topology>
    </subcellularLocation>
    <subcellularLocation>
        <location evidence="1">Cell membrane</location>
        <topology evidence="1">Multi-pass membrane protein</topology>
    </subcellularLocation>
</comment>
<reference evidence="12" key="1">
    <citation type="submission" date="2022-11" db="EMBL/GenBank/DDBJ databases">
        <title>Larsenimonas rhizosphaerae sp. nov., isolated from a tidal mudflat.</title>
        <authorList>
            <person name="Lee S.D."/>
            <person name="Kim I.S."/>
        </authorList>
    </citation>
    <scope>NUCLEOTIDE SEQUENCE</scope>
    <source>
        <strain evidence="12">GH2-1</strain>
    </source>
</reference>
<feature type="transmembrane region" description="Helical" evidence="10">
    <location>
        <begin position="263"/>
        <end position="286"/>
    </location>
</feature>
<dbReference type="GO" id="GO:0005315">
    <property type="term" value="F:phosphate transmembrane transporter activity"/>
    <property type="evidence" value="ECO:0007669"/>
    <property type="project" value="InterPro"/>
</dbReference>
<dbReference type="PROSITE" id="PS50928">
    <property type="entry name" value="ABC_TM1"/>
    <property type="match status" value="1"/>
</dbReference>
<evidence type="ECO:0000256" key="10">
    <source>
        <dbReference type="RuleBase" id="RU363043"/>
    </source>
</evidence>
<evidence type="ECO:0000256" key="6">
    <source>
        <dbReference type="ARBA" id="ARBA00022592"/>
    </source>
</evidence>
<dbReference type="GO" id="GO:0035435">
    <property type="term" value="P:phosphate ion transmembrane transport"/>
    <property type="evidence" value="ECO:0007669"/>
    <property type="project" value="InterPro"/>
</dbReference>
<proteinExistence type="inferred from homology"/>
<evidence type="ECO:0000256" key="7">
    <source>
        <dbReference type="ARBA" id="ARBA00022692"/>
    </source>
</evidence>
<name>A0AA41ZIR2_9GAMM</name>
<sequence>MSTHTSTHLTPSNPVYRRRRMLNRLVMLFCVSAAAFGILWLLLILFSLVTKGITALDVTVFTERTRMTGGGLGNAILGSLIMTSLATVAGTIVGVAAGTWLAEYGGQSRLANLTRFINDVLLSAPSIIVGLYIYAIVVLPTGHFSGWAGVAALSVLIIPVVIRATEDMLRLVPNTLREAASALGAHRWWVVCKVCYGGARAGITTGILLGCARISGETAPLIFTSLNTNQWNFFDLGSEMPNLPMTLYQNMTINSFIPRQVELAWAGALILTVAILVLNILARVIAERKKG</sequence>
<evidence type="ECO:0000259" key="11">
    <source>
        <dbReference type="PROSITE" id="PS50928"/>
    </source>
</evidence>
<dbReference type="InterPro" id="IPR051408">
    <property type="entry name" value="Phosphate_transprt_permease"/>
</dbReference>
<keyword evidence="7 10" id="KW-0812">Transmembrane</keyword>
<evidence type="ECO:0000256" key="3">
    <source>
        <dbReference type="ARBA" id="ARBA00016864"/>
    </source>
</evidence>
<comment type="caution">
    <text evidence="12">The sequence shown here is derived from an EMBL/GenBank/DDBJ whole genome shotgun (WGS) entry which is preliminary data.</text>
</comment>
<feature type="transmembrane region" description="Helical" evidence="10">
    <location>
        <begin position="144"/>
        <end position="162"/>
    </location>
</feature>
<evidence type="ECO:0000256" key="8">
    <source>
        <dbReference type="ARBA" id="ARBA00022989"/>
    </source>
</evidence>
<dbReference type="EMBL" id="JAPIVE010000003">
    <property type="protein sequence ID" value="MCX2524969.1"/>
    <property type="molecule type" value="Genomic_DNA"/>
</dbReference>
<evidence type="ECO:0000313" key="12">
    <source>
        <dbReference type="EMBL" id="MCX2524969.1"/>
    </source>
</evidence>
<dbReference type="RefSeq" id="WP_250938921.1">
    <property type="nucleotide sequence ID" value="NZ_JAMLJK010000003.1"/>
</dbReference>
<dbReference type="PANTHER" id="PTHR42922:SF1">
    <property type="entry name" value="PHOSPHATE TRANSPORT SYSTEM PERMEASE PROTEIN PSTA"/>
    <property type="match status" value="1"/>
</dbReference>
<keyword evidence="8 10" id="KW-1133">Transmembrane helix</keyword>
<protein>
    <recommendedName>
        <fullName evidence="3 10">Phosphate transport system permease protein PstA</fullName>
    </recommendedName>
</protein>
<dbReference type="InterPro" id="IPR000515">
    <property type="entry name" value="MetI-like"/>
</dbReference>
<dbReference type="Pfam" id="PF00528">
    <property type="entry name" value="BPD_transp_1"/>
    <property type="match status" value="1"/>
</dbReference>
<dbReference type="GO" id="GO:0005886">
    <property type="term" value="C:plasma membrane"/>
    <property type="evidence" value="ECO:0007669"/>
    <property type="project" value="UniProtKB-SubCell"/>
</dbReference>
<dbReference type="Gene3D" id="1.10.3720.10">
    <property type="entry name" value="MetI-like"/>
    <property type="match status" value="1"/>
</dbReference>